<organism evidence="2 3">
    <name type="scientific">Caerostris darwini</name>
    <dbReference type="NCBI Taxonomy" id="1538125"/>
    <lineage>
        <taxon>Eukaryota</taxon>
        <taxon>Metazoa</taxon>
        <taxon>Ecdysozoa</taxon>
        <taxon>Arthropoda</taxon>
        <taxon>Chelicerata</taxon>
        <taxon>Arachnida</taxon>
        <taxon>Araneae</taxon>
        <taxon>Araneomorphae</taxon>
        <taxon>Entelegynae</taxon>
        <taxon>Araneoidea</taxon>
        <taxon>Araneidae</taxon>
        <taxon>Caerostris</taxon>
    </lineage>
</organism>
<dbReference type="EMBL" id="BPLQ01001613">
    <property type="protein sequence ID" value="GIX83343.1"/>
    <property type="molecule type" value="Genomic_DNA"/>
</dbReference>
<evidence type="ECO:0008006" key="4">
    <source>
        <dbReference type="Google" id="ProtNLM"/>
    </source>
</evidence>
<feature type="signal peptide" evidence="1">
    <location>
        <begin position="1"/>
        <end position="20"/>
    </location>
</feature>
<dbReference type="Proteomes" id="UP001054837">
    <property type="component" value="Unassembled WGS sequence"/>
</dbReference>
<evidence type="ECO:0000313" key="3">
    <source>
        <dbReference type="Proteomes" id="UP001054837"/>
    </source>
</evidence>
<feature type="chain" id="PRO_5043887341" description="Secreted protein" evidence="1">
    <location>
        <begin position="21"/>
        <end position="135"/>
    </location>
</feature>
<protein>
    <recommendedName>
        <fullName evidence="4">Secreted protein</fullName>
    </recommendedName>
</protein>
<dbReference type="AlphaFoldDB" id="A0AAV4NHK9"/>
<gene>
    <name evidence="2" type="ORF">CDAR_97671</name>
</gene>
<keyword evidence="3" id="KW-1185">Reference proteome</keyword>
<accession>A0AAV4NHK9</accession>
<evidence type="ECO:0000256" key="1">
    <source>
        <dbReference type="SAM" id="SignalP"/>
    </source>
</evidence>
<name>A0AAV4NHK9_9ARAC</name>
<reference evidence="2 3" key="1">
    <citation type="submission" date="2021-06" db="EMBL/GenBank/DDBJ databases">
        <title>Caerostris darwini draft genome.</title>
        <authorList>
            <person name="Kono N."/>
            <person name="Arakawa K."/>
        </authorList>
    </citation>
    <scope>NUCLEOTIDE SEQUENCE [LARGE SCALE GENOMIC DNA]</scope>
</reference>
<proteinExistence type="predicted"/>
<comment type="caution">
    <text evidence="2">The sequence shown here is derived from an EMBL/GenBank/DDBJ whole genome shotgun (WGS) entry which is preliminary data.</text>
</comment>
<sequence>MHFTVIVLTHALIRYSTTLGLTLCLVLQKCKTLQLFVNSGRCTALYSPKQNRRIMTAVLYSPIRTEFPSLIHSYPEGAPLCPNAECTGCRINNECPDPVRRERYVWRAVRPLMIRRTLASRVATEWARTSSLFIM</sequence>
<evidence type="ECO:0000313" key="2">
    <source>
        <dbReference type="EMBL" id="GIX83343.1"/>
    </source>
</evidence>
<keyword evidence="1" id="KW-0732">Signal</keyword>